<dbReference type="RefSeq" id="WP_097167344.1">
    <property type="nucleotide sequence ID" value="NZ_CP028129.1"/>
</dbReference>
<dbReference type="EMBL" id="PSUL01000001">
    <property type="protein sequence ID" value="PPF16356.1"/>
    <property type="molecule type" value="Genomic_DNA"/>
</dbReference>
<dbReference type="GeneID" id="49820478"/>
<dbReference type="Proteomes" id="UP000237881">
    <property type="component" value="Unassembled WGS sequence"/>
</dbReference>
<accession>A0ABD6WDC8</accession>
<proteinExistence type="predicted"/>
<keyword evidence="4" id="KW-1185">Reference proteome</keyword>
<name>A0ABD6WDC8_RATRA</name>
<evidence type="ECO:0000313" key="1">
    <source>
        <dbReference type="EMBL" id="PPF16356.1"/>
    </source>
</evidence>
<comment type="caution">
    <text evidence="1">The sequence shown here is derived from an EMBL/GenBank/DDBJ whole genome shotgun (WGS) entry which is preliminary data.</text>
</comment>
<dbReference type="KEGG" id="rry:C1O28_08335"/>
<evidence type="ECO:0000313" key="3">
    <source>
        <dbReference type="Proteomes" id="UP000237881"/>
    </source>
</evidence>
<evidence type="ECO:0000313" key="4">
    <source>
        <dbReference type="Proteomes" id="UP000239698"/>
    </source>
</evidence>
<evidence type="ECO:0000313" key="2">
    <source>
        <dbReference type="EMBL" id="PPH79868.1"/>
    </source>
</evidence>
<dbReference type="EMBL" id="PSVT01000001">
    <property type="protein sequence ID" value="PPH79868.1"/>
    <property type="molecule type" value="Genomic_DNA"/>
</dbReference>
<dbReference type="AlphaFoldDB" id="A0ABD6WDC8"/>
<reference evidence="3 4" key="1">
    <citation type="submission" date="2018-02" db="EMBL/GenBank/DDBJ databases">
        <title>Bacteriophage NCPPB3778 and a type I-E CRISPR drive the evolution of the US Biological Select Agent, Rathayibacter toxicus.</title>
        <authorList>
            <person name="Davis E.W.II."/>
            <person name="Tabima J.F."/>
            <person name="Weisberg A.J."/>
            <person name="Lopes L.D."/>
            <person name="Wiseman M.S."/>
            <person name="Wiseman M.S."/>
            <person name="Pupko T."/>
            <person name="Belcher M.S."/>
            <person name="Sechler A.J."/>
            <person name="Tancos M.A."/>
            <person name="Schroeder B.K."/>
            <person name="Murray T.D."/>
            <person name="Luster D.G."/>
            <person name="Schneider W.L."/>
            <person name="Rogers E."/>
            <person name="Andreote F.D."/>
            <person name="Grunwald N.J."/>
            <person name="Putnam M.L."/>
            <person name="Chang J.H."/>
        </authorList>
    </citation>
    <scope>NUCLEOTIDE SEQUENCE [LARGE SCALE GENOMIC DNA]</scope>
    <source>
        <strain evidence="2 4">AY1D6</strain>
        <strain evidence="1 3">AY1I9</strain>
    </source>
</reference>
<sequence length="132" mass="14459">MHVGSEDLFGVIGLDRDRWSILAIDLNGGTSSTRGRDEVTVDALDRVKHGSVKHGSVKRGIVKHGISSHDALLRLAAEREGVLPVTNFLVHGVAVDRIVSKVFKRYQMRLLSRSAAGNTLHVEARDDLLLND</sequence>
<protein>
    <submittedName>
        <fullName evidence="1">Uncharacterized protein</fullName>
    </submittedName>
</protein>
<gene>
    <name evidence="1" type="ORF">C5C04_00815</name>
    <name evidence="2" type="ORF">C5C40_00825</name>
</gene>
<dbReference type="Proteomes" id="UP000239698">
    <property type="component" value="Unassembled WGS sequence"/>
</dbReference>
<organism evidence="1 3">
    <name type="scientific">Rathayibacter rathayi</name>
    <name type="common">Corynebacterium rathayi</name>
    <dbReference type="NCBI Taxonomy" id="33887"/>
    <lineage>
        <taxon>Bacteria</taxon>
        <taxon>Bacillati</taxon>
        <taxon>Actinomycetota</taxon>
        <taxon>Actinomycetes</taxon>
        <taxon>Micrococcales</taxon>
        <taxon>Microbacteriaceae</taxon>
        <taxon>Rathayibacter</taxon>
    </lineage>
</organism>